<accession>A0A4Y2IX61</accession>
<comment type="caution">
    <text evidence="2">The sequence shown here is derived from an EMBL/GenBank/DDBJ whole genome shotgun (WGS) entry which is preliminary data.</text>
</comment>
<dbReference type="GO" id="GO:0003964">
    <property type="term" value="F:RNA-directed DNA polymerase activity"/>
    <property type="evidence" value="ECO:0007669"/>
    <property type="project" value="UniProtKB-KW"/>
</dbReference>
<dbReference type="OrthoDB" id="6437115at2759"/>
<keyword evidence="2" id="KW-0548">Nucleotidyltransferase</keyword>
<keyword evidence="2" id="KW-0808">Transferase</keyword>
<reference evidence="2 3" key="1">
    <citation type="journal article" date="2019" name="Sci. Rep.">
        <title>Orb-weaving spider Araneus ventricosus genome elucidates the spidroin gene catalogue.</title>
        <authorList>
            <person name="Kono N."/>
            <person name="Nakamura H."/>
            <person name="Ohtoshi R."/>
            <person name="Moran D.A.P."/>
            <person name="Shinohara A."/>
            <person name="Yoshida Y."/>
            <person name="Fujiwara M."/>
            <person name="Mori M."/>
            <person name="Tomita M."/>
            <person name="Arakawa K."/>
        </authorList>
    </citation>
    <scope>NUCLEOTIDE SEQUENCE [LARGE SCALE GENOMIC DNA]</scope>
</reference>
<dbReference type="PANTHER" id="PTHR33332">
    <property type="entry name" value="REVERSE TRANSCRIPTASE DOMAIN-CONTAINING PROTEIN"/>
    <property type="match status" value="1"/>
</dbReference>
<name>A0A4Y2IX61_ARAVE</name>
<evidence type="ECO:0000259" key="1">
    <source>
        <dbReference type="PROSITE" id="PS50878"/>
    </source>
</evidence>
<sequence length="231" mass="27299">MLCMYADDTAILARNNNPNYIQLALNRYIKALEEWFVRWKIASNASKTEAIMFQKTTSYCNFPQLKINNELIPCSKQCKYLGVILDIRLTWKPHFLYVRKKFWAQARKLYPLLARNSKMDRETKFLIYTAYLRPVITYACPTWGYAAKSNLNILENLQNNIIRRITKATWYMSNSDIRNALKYPSLREFIKKLFTSFFNNLDNNDNPAIQEINKYLPDPTIKKPKNVLLLT</sequence>
<dbReference type="InterPro" id="IPR000477">
    <property type="entry name" value="RT_dom"/>
</dbReference>
<dbReference type="EMBL" id="BGPR01002949">
    <property type="protein sequence ID" value="GBM81456.1"/>
    <property type="molecule type" value="Genomic_DNA"/>
</dbReference>
<keyword evidence="3" id="KW-1185">Reference proteome</keyword>
<gene>
    <name evidence="2" type="primary">jockeypol_85</name>
    <name evidence="2" type="ORF">AVEN_214212_1</name>
</gene>
<protein>
    <submittedName>
        <fullName evidence="2">RNA-directed DNA polymerase from mobile element jockey</fullName>
    </submittedName>
</protein>
<dbReference type="Proteomes" id="UP000499080">
    <property type="component" value="Unassembled WGS sequence"/>
</dbReference>
<proteinExistence type="predicted"/>
<organism evidence="2 3">
    <name type="scientific">Araneus ventricosus</name>
    <name type="common">Orbweaver spider</name>
    <name type="synonym">Epeira ventricosa</name>
    <dbReference type="NCBI Taxonomy" id="182803"/>
    <lineage>
        <taxon>Eukaryota</taxon>
        <taxon>Metazoa</taxon>
        <taxon>Ecdysozoa</taxon>
        <taxon>Arthropoda</taxon>
        <taxon>Chelicerata</taxon>
        <taxon>Arachnida</taxon>
        <taxon>Araneae</taxon>
        <taxon>Araneomorphae</taxon>
        <taxon>Entelegynae</taxon>
        <taxon>Araneoidea</taxon>
        <taxon>Araneidae</taxon>
        <taxon>Araneus</taxon>
    </lineage>
</organism>
<feature type="domain" description="Reverse transcriptase" evidence="1">
    <location>
        <begin position="1"/>
        <end position="85"/>
    </location>
</feature>
<keyword evidence="2" id="KW-0695">RNA-directed DNA polymerase</keyword>
<dbReference type="PROSITE" id="PS50878">
    <property type="entry name" value="RT_POL"/>
    <property type="match status" value="1"/>
</dbReference>
<evidence type="ECO:0000313" key="3">
    <source>
        <dbReference type="Proteomes" id="UP000499080"/>
    </source>
</evidence>
<dbReference type="AlphaFoldDB" id="A0A4Y2IX61"/>
<evidence type="ECO:0000313" key="2">
    <source>
        <dbReference type="EMBL" id="GBM81456.1"/>
    </source>
</evidence>